<keyword evidence="1" id="KW-0732">Signal</keyword>
<feature type="chain" id="PRO_5026992517" evidence="1">
    <location>
        <begin position="23"/>
        <end position="101"/>
    </location>
</feature>
<reference evidence="2 3" key="1">
    <citation type="submission" date="2019-12" db="EMBL/GenBank/DDBJ databases">
        <authorList>
            <person name="Sun J.-Q."/>
        </authorList>
    </citation>
    <scope>NUCLEOTIDE SEQUENCE [LARGE SCALE GENOMIC DNA]</scope>
    <source>
        <strain evidence="2 3">JCM 17928</strain>
    </source>
</reference>
<sequence>MKRIIYSTIAFMLISVSLNASSNIDKNGEIKTSETADPIRCTGTLVIWQGSNPVDLKVVFNDDIGSKEDCDTWVKGQSDELQKKLGDSYQVKASASYAAPK</sequence>
<evidence type="ECO:0000313" key="3">
    <source>
        <dbReference type="Proteomes" id="UP000433945"/>
    </source>
</evidence>
<accession>A0A6N8HG62</accession>
<feature type="signal peptide" evidence="1">
    <location>
        <begin position="1"/>
        <end position="22"/>
    </location>
</feature>
<evidence type="ECO:0000313" key="2">
    <source>
        <dbReference type="EMBL" id="MUV04722.1"/>
    </source>
</evidence>
<dbReference type="RefSeq" id="WP_157484039.1">
    <property type="nucleotide sequence ID" value="NZ_WOWP01000053.1"/>
</dbReference>
<dbReference type="EMBL" id="WOWP01000053">
    <property type="protein sequence ID" value="MUV04722.1"/>
    <property type="molecule type" value="Genomic_DNA"/>
</dbReference>
<proteinExistence type="predicted"/>
<gene>
    <name evidence="2" type="ORF">GN157_13480</name>
</gene>
<dbReference type="Proteomes" id="UP000433945">
    <property type="component" value="Unassembled WGS sequence"/>
</dbReference>
<protein>
    <submittedName>
        <fullName evidence="2">Uncharacterized protein</fullName>
    </submittedName>
</protein>
<organism evidence="2 3">
    <name type="scientific">Flavobacterium rakeshii</name>
    <dbReference type="NCBI Taxonomy" id="1038845"/>
    <lineage>
        <taxon>Bacteria</taxon>
        <taxon>Pseudomonadati</taxon>
        <taxon>Bacteroidota</taxon>
        <taxon>Flavobacteriia</taxon>
        <taxon>Flavobacteriales</taxon>
        <taxon>Flavobacteriaceae</taxon>
        <taxon>Flavobacterium</taxon>
    </lineage>
</organism>
<keyword evidence="3" id="KW-1185">Reference proteome</keyword>
<evidence type="ECO:0000256" key="1">
    <source>
        <dbReference type="SAM" id="SignalP"/>
    </source>
</evidence>
<comment type="caution">
    <text evidence="2">The sequence shown here is derived from an EMBL/GenBank/DDBJ whole genome shotgun (WGS) entry which is preliminary data.</text>
</comment>
<name>A0A6N8HG62_9FLAO</name>
<dbReference type="AlphaFoldDB" id="A0A6N8HG62"/>